<dbReference type="AlphaFoldDB" id="A0A5N5EZC0"/>
<feature type="domain" description="Erythromycin biosynthesis protein CIII-like C-terminal" evidence="5">
    <location>
        <begin position="317"/>
        <end position="459"/>
    </location>
</feature>
<evidence type="ECO:0000313" key="8">
    <source>
        <dbReference type="Proteomes" id="UP000326907"/>
    </source>
</evidence>
<dbReference type="PANTHER" id="PTHR48050">
    <property type="entry name" value="STEROL 3-BETA-GLUCOSYLTRANSFERASE"/>
    <property type="match status" value="1"/>
</dbReference>
<dbReference type="GO" id="GO:0008194">
    <property type="term" value="F:UDP-glycosyltransferase activity"/>
    <property type="evidence" value="ECO:0007669"/>
    <property type="project" value="InterPro"/>
</dbReference>
<dbReference type="InterPro" id="IPR048284">
    <property type="entry name" value="EryCIII-like_N"/>
</dbReference>
<accession>A0A5N5EZC0</accession>
<dbReference type="InterPro" id="IPR002213">
    <property type="entry name" value="UDP_glucos_trans"/>
</dbReference>
<dbReference type="PANTHER" id="PTHR48050:SF13">
    <property type="entry name" value="STEROL 3-BETA-GLUCOSYLTRANSFERASE UGT80A2"/>
    <property type="match status" value="1"/>
</dbReference>
<feature type="compositionally biased region" description="Low complexity" evidence="4">
    <location>
        <begin position="1"/>
        <end position="41"/>
    </location>
</feature>
<dbReference type="Gene3D" id="3.40.50.2000">
    <property type="entry name" value="Glycogen Phosphorylase B"/>
    <property type="match status" value="2"/>
</dbReference>
<dbReference type="GO" id="GO:0016758">
    <property type="term" value="F:hexosyltransferase activity"/>
    <property type="evidence" value="ECO:0007669"/>
    <property type="project" value="UniProtKB-ARBA"/>
</dbReference>
<gene>
    <name evidence="7" type="ORF">F5983_00930</name>
</gene>
<keyword evidence="8" id="KW-1185">Reference proteome</keyword>
<reference evidence="7 8" key="1">
    <citation type="submission" date="2019-09" db="EMBL/GenBank/DDBJ databases">
        <authorList>
            <person name="Liu P."/>
        </authorList>
    </citation>
    <scope>NUCLEOTIDE SEQUENCE [LARGE SCALE GENOMIC DNA]</scope>
    <source>
        <strain evidence="7 8">TRM68085</strain>
    </source>
</reference>
<evidence type="ECO:0000256" key="2">
    <source>
        <dbReference type="ARBA" id="ARBA00022676"/>
    </source>
</evidence>
<dbReference type="Pfam" id="PF06722">
    <property type="entry name" value="EryCIII-like_C"/>
    <property type="match status" value="1"/>
</dbReference>
<keyword evidence="2" id="KW-0328">Glycosyltransferase</keyword>
<protein>
    <submittedName>
        <fullName evidence="7">DUF1205 domain-containing protein</fullName>
    </submittedName>
</protein>
<dbReference type="GO" id="GO:0017000">
    <property type="term" value="P:antibiotic biosynthetic process"/>
    <property type="evidence" value="ECO:0007669"/>
    <property type="project" value="UniProtKB-ARBA"/>
</dbReference>
<dbReference type="EMBL" id="VYUA01000001">
    <property type="protein sequence ID" value="KAB2594332.1"/>
    <property type="molecule type" value="Genomic_DNA"/>
</dbReference>
<dbReference type="CDD" id="cd03784">
    <property type="entry name" value="GT1_Gtf-like"/>
    <property type="match status" value="1"/>
</dbReference>
<evidence type="ECO:0000259" key="5">
    <source>
        <dbReference type="Pfam" id="PF06722"/>
    </source>
</evidence>
<feature type="region of interest" description="Disordered" evidence="4">
    <location>
        <begin position="241"/>
        <end position="260"/>
    </location>
</feature>
<feature type="domain" description="Erythromycin biosynthesis protein CIII-like N-terminal" evidence="6">
    <location>
        <begin position="89"/>
        <end position="300"/>
    </location>
</feature>
<comment type="caution">
    <text evidence="7">The sequence shown here is derived from an EMBL/GenBank/DDBJ whole genome shotgun (WGS) entry which is preliminary data.</text>
</comment>
<comment type="similarity">
    <text evidence="1">Belongs to the glycosyltransferase 28 family.</text>
</comment>
<organism evidence="7 8">
    <name type="scientific">Streptomyces arboris</name>
    <dbReference type="NCBI Taxonomy" id="2600619"/>
    <lineage>
        <taxon>Bacteria</taxon>
        <taxon>Bacillati</taxon>
        <taxon>Actinomycetota</taxon>
        <taxon>Actinomycetes</taxon>
        <taxon>Kitasatosporales</taxon>
        <taxon>Streptomycetaceae</taxon>
        <taxon>Streptomyces</taxon>
    </lineage>
</organism>
<evidence type="ECO:0000313" key="7">
    <source>
        <dbReference type="EMBL" id="KAB2594332.1"/>
    </source>
</evidence>
<dbReference type="SUPFAM" id="SSF53756">
    <property type="entry name" value="UDP-Glycosyltransferase/glycogen phosphorylase"/>
    <property type="match status" value="1"/>
</dbReference>
<evidence type="ECO:0000256" key="4">
    <source>
        <dbReference type="SAM" id="MobiDB-lite"/>
    </source>
</evidence>
<dbReference type="InterPro" id="IPR010610">
    <property type="entry name" value="EryCIII-like_C"/>
</dbReference>
<keyword evidence="3" id="KW-0808">Transferase</keyword>
<dbReference type="Pfam" id="PF21036">
    <property type="entry name" value="EryCIII-like_N"/>
    <property type="match status" value="1"/>
</dbReference>
<sequence length="464" mass="48225">MGGRAVVPRPVRAGGAGRLAAPPAGGTAAGAQAAAEGRPPGSGDLAPVVGPSRTSRRCGTHGGEVNGMKVLFAASGWPTHYMAMVPLAWALRAAGHEVRVAAQPAMHATILRSGMPAVPVGPDVDYVAVRKRTLPHERSDGAGHRDPAELRDAAERDEGGLFGAWNEATSAALDDTVAFARAWRPDLVVGDTMAPAALVAAHVLGVPGVRHLWGPDILGTPEGAKILDILPGYREQYERHGVSAPGDPAHRTVSPCPPSLQQPGLPERLSLRWVPYNGPGTTPGWLGVPPPRPRVCVTWGTSTTDVLGHEDRTVPDVLEALAGLDVEVVVTVTAAERERLGRPAPGVRVLESMPLHLLMPGCDLLVHQGGFMTALTAAHHGVPQLLVPQLPNQVSDAQVLEGAGVARRLPAEEAGVGSLRAAVEEVLGGRAYRVAAARLRTEILAQPSPADVAADLAELARTGP</sequence>
<dbReference type="InterPro" id="IPR050426">
    <property type="entry name" value="Glycosyltransferase_28"/>
</dbReference>
<evidence type="ECO:0000259" key="6">
    <source>
        <dbReference type="Pfam" id="PF21036"/>
    </source>
</evidence>
<evidence type="ECO:0000256" key="3">
    <source>
        <dbReference type="ARBA" id="ARBA00022679"/>
    </source>
</evidence>
<name>A0A5N5EZC0_9ACTN</name>
<feature type="region of interest" description="Disordered" evidence="4">
    <location>
        <begin position="1"/>
        <end position="61"/>
    </location>
</feature>
<evidence type="ECO:0000256" key="1">
    <source>
        <dbReference type="ARBA" id="ARBA00006962"/>
    </source>
</evidence>
<dbReference type="Proteomes" id="UP000326907">
    <property type="component" value="Unassembled WGS sequence"/>
</dbReference>
<proteinExistence type="inferred from homology"/>